<keyword evidence="3" id="KW-1185">Reference proteome</keyword>
<dbReference type="OrthoDB" id="4424523at2759"/>
<evidence type="ECO:0000313" key="2">
    <source>
        <dbReference type="EMBL" id="EHA51785.1"/>
    </source>
</evidence>
<evidence type="ECO:0000313" key="3">
    <source>
        <dbReference type="Proteomes" id="UP000009058"/>
    </source>
</evidence>
<feature type="region of interest" description="Disordered" evidence="1">
    <location>
        <begin position="1"/>
        <end position="24"/>
    </location>
</feature>
<feature type="compositionally biased region" description="Basic and acidic residues" evidence="1">
    <location>
        <begin position="257"/>
        <end position="268"/>
    </location>
</feature>
<protein>
    <submittedName>
        <fullName evidence="2">Uncharacterized protein</fullName>
    </submittedName>
</protein>
<reference key="2">
    <citation type="submission" date="2011-05" db="EMBL/GenBank/DDBJ databases">
        <title>The Genome Sequence of Magnaporthe oryzae 70-15.</title>
        <authorList>
            <consortium name="The Broad Institute Genome Sequencing Platform"/>
            <person name="Ma L.-J."/>
            <person name="Dead R."/>
            <person name="Young S.K."/>
            <person name="Zeng Q."/>
            <person name="Gargeya S."/>
            <person name="Fitzgerald M."/>
            <person name="Haas B."/>
            <person name="Abouelleil A."/>
            <person name="Alvarado L."/>
            <person name="Arachchi H.M."/>
            <person name="Berlin A."/>
            <person name="Brown A."/>
            <person name="Chapman S.B."/>
            <person name="Chen Z."/>
            <person name="Dunbar C."/>
            <person name="Freedman E."/>
            <person name="Gearin G."/>
            <person name="Gellesch M."/>
            <person name="Goldberg J."/>
            <person name="Griggs A."/>
            <person name="Gujja S."/>
            <person name="Heiman D."/>
            <person name="Howarth C."/>
            <person name="Larson L."/>
            <person name="Lui A."/>
            <person name="MacDonald P.J.P."/>
            <person name="Mehta T."/>
            <person name="Montmayeur A."/>
            <person name="Murphy C."/>
            <person name="Neiman D."/>
            <person name="Pearson M."/>
            <person name="Priest M."/>
            <person name="Roberts A."/>
            <person name="Saif S."/>
            <person name="Shea T."/>
            <person name="Shenoy N."/>
            <person name="Sisk P."/>
            <person name="Stolte C."/>
            <person name="Sykes S."/>
            <person name="Yandava C."/>
            <person name="Wortman J."/>
            <person name="Nusbaum C."/>
            <person name="Birren B."/>
        </authorList>
    </citation>
    <scope>NUCLEOTIDE SEQUENCE</scope>
    <source>
        <strain>70-15</strain>
    </source>
</reference>
<dbReference type="Proteomes" id="UP000009058">
    <property type="component" value="Chromosome 3"/>
</dbReference>
<dbReference type="RefSeq" id="XP_003711592.1">
    <property type="nucleotide sequence ID" value="XM_003711544.1"/>
</dbReference>
<name>G4N326_PYRO7</name>
<dbReference type="KEGG" id="mgr:MGG_15216"/>
<feature type="compositionally biased region" description="Basic and acidic residues" evidence="1">
    <location>
        <begin position="1"/>
        <end position="22"/>
    </location>
</feature>
<reference evidence="2 3" key="1">
    <citation type="journal article" date="2005" name="Nature">
        <title>The genome sequence of the rice blast fungus Magnaporthe grisea.</title>
        <authorList>
            <person name="Dean R.A."/>
            <person name="Talbot N.J."/>
            <person name="Ebbole D.J."/>
            <person name="Farman M.L."/>
            <person name="Mitchell T.K."/>
            <person name="Orbach M.J."/>
            <person name="Thon M."/>
            <person name="Kulkarni R."/>
            <person name="Xu J.R."/>
            <person name="Pan H."/>
            <person name="Read N.D."/>
            <person name="Lee Y.H."/>
            <person name="Carbone I."/>
            <person name="Brown D."/>
            <person name="Oh Y.Y."/>
            <person name="Donofrio N."/>
            <person name="Jeong J.S."/>
            <person name="Soanes D.M."/>
            <person name="Djonovic S."/>
            <person name="Kolomiets E."/>
            <person name="Rehmeyer C."/>
            <person name="Li W."/>
            <person name="Harding M."/>
            <person name="Kim S."/>
            <person name="Lebrun M.H."/>
            <person name="Bohnert H."/>
            <person name="Coughlan S."/>
            <person name="Butler J."/>
            <person name="Calvo S."/>
            <person name="Ma L.J."/>
            <person name="Nicol R."/>
            <person name="Purcell S."/>
            <person name="Nusbaum C."/>
            <person name="Galagan J.E."/>
            <person name="Birren B.W."/>
        </authorList>
    </citation>
    <scope>NUCLEOTIDE SEQUENCE [LARGE SCALE GENOMIC DNA]</scope>
    <source>
        <strain evidence="3">70-15 / ATCC MYA-4617 / FGSC 8958</strain>
    </source>
</reference>
<dbReference type="EMBL" id="CM001233">
    <property type="protein sequence ID" value="EHA51785.1"/>
    <property type="molecule type" value="Genomic_DNA"/>
</dbReference>
<dbReference type="eggNOG" id="ENOG502R6P9">
    <property type="taxonomic scope" value="Eukaryota"/>
</dbReference>
<dbReference type="InParanoid" id="G4N326"/>
<organism evidence="2 3">
    <name type="scientific">Pyricularia oryzae (strain 70-15 / ATCC MYA-4617 / FGSC 8958)</name>
    <name type="common">Rice blast fungus</name>
    <name type="synonym">Magnaporthe oryzae</name>
    <dbReference type="NCBI Taxonomy" id="242507"/>
    <lineage>
        <taxon>Eukaryota</taxon>
        <taxon>Fungi</taxon>
        <taxon>Dikarya</taxon>
        <taxon>Ascomycota</taxon>
        <taxon>Pezizomycotina</taxon>
        <taxon>Sordariomycetes</taxon>
        <taxon>Sordariomycetidae</taxon>
        <taxon>Magnaporthales</taxon>
        <taxon>Pyriculariaceae</taxon>
        <taxon>Pyricularia</taxon>
    </lineage>
</organism>
<feature type="region of interest" description="Disordered" evidence="1">
    <location>
        <begin position="244"/>
        <end position="299"/>
    </location>
</feature>
<dbReference type="VEuPathDB" id="FungiDB:MGG_15216"/>
<evidence type="ECO:0000256" key="1">
    <source>
        <dbReference type="SAM" id="MobiDB-lite"/>
    </source>
</evidence>
<dbReference type="AlphaFoldDB" id="G4N326"/>
<dbReference type="GeneID" id="12984150"/>
<accession>G4N326</accession>
<gene>
    <name evidence="2" type="ORF">MGG_15216</name>
</gene>
<sequence>MSHGIRSDRCPYAKNQSSDHRPMRTSKCDAVARFTILASDKSRQVTVRLKHVDAVFYSAWDLLKVLTEDNTHESISFSDAPEIADRLKWIFVEEPAIIDVSAEALRQRFREWALAENPGGIPNLPQGYSLSWPKMALACVSNLPIPDRPYAQHPWGETSLKTQPDRQLVARSSIAPTASRVSATAPPPSHDSVQVLLIVQVLGSEVRARMKLGLRGVIASHYGRKLAVIMYEVELLTKGRGRHRTISAPKVGSVGRDNGDSHRGRQSDETWAGSPENIDGPDHGKQNRMAGTPATTLAT</sequence>
<dbReference type="HOGENOM" id="CLU_930896_0_0_1"/>
<proteinExistence type="predicted"/>